<comment type="caution">
    <text evidence="2">The sequence shown here is derived from an EMBL/GenBank/DDBJ whole genome shotgun (WGS) entry which is preliminary data.</text>
</comment>
<evidence type="ECO:0000313" key="2">
    <source>
        <dbReference type="EMBL" id="MBL3673601.1"/>
    </source>
</evidence>
<dbReference type="Pfam" id="PF05876">
    <property type="entry name" value="GpA_ATPase"/>
    <property type="match status" value="1"/>
</dbReference>
<keyword evidence="3" id="KW-1185">Reference proteome</keyword>
<dbReference type="RefSeq" id="WP_202380123.1">
    <property type="nucleotide sequence ID" value="NZ_BNCL01000039.1"/>
</dbReference>
<dbReference type="Gene3D" id="3.40.50.300">
    <property type="entry name" value="P-loop containing nucleotide triphosphate hydrolases"/>
    <property type="match status" value="1"/>
</dbReference>
<proteinExistence type="predicted"/>
<reference evidence="2 3" key="1">
    <citation type="submission" date="2021-01" db="EMBL/GenBank/DDBJ databases">
        <title>011410 draft genome.</title>
        <authorList>
            <person name="Lang L."/>
        </authorList>
    </citation>
    <scope>NUCLEOTIDE SEQUENCE [LARGE SCALE GENOMIC DNA]</scope>
    <source>
        <strain evidence="2 3">KCTC 42845</strain>
    </source>
</reference>
<evidence type="ECO:0000313" key="3">
    <source>
        <dbReference type="Proteomes" id="UP000644749"/>
    </source>
</evidence>
<gene>
    <name evidence="2" type="ORF">JL111_08875</name>
</gene>
<protein>
    <submittedName>
        <fullName evidence="2">Phage terminase large subunit family protein</fullName>
    </submittedName>
</protein>
<accession>A0ABS1S7V9</accession>
<sequence length="244" mass="26921">MTKPAEVLTPDEWAQRYRTYGPETGKPGPRDPWLTAYQIPFIRKIHDRTHRRVVAVTAAQSGKTEGLMDAIGARLDQRPAPIIYVGPSRDFVSDQFEPRLMALLDEAPSLAAKVVRGRRMKKTLKWVAGVRLRLASAGSSTALKSDPAALGIADEYDEMTANIKGQGDPLGLLEARGETYADFVAAVVSTPSQGTVETEIDPVNGLEMWARADPELVESPIWRLFQSGTRHHFAWPCLLISTQN</sequence>
<name>A0ABS1S7V9_9RHOB</name>
<dbReference type="EMBL" id="JAESHT010000005">
    <property type="protein sequence ID" value="MBL3673601.1"/>
    <property type="molecule type" value="Genomic_DNA"/>
</dbReference>
<organism evidence="2 3">
    <name type="scientific">Paracoccus aerius</name>
    <dbReference type="NCBI Taxonomy" id="1915382"/>
    <lineage>
        <taxon>Bacteria</taxon>
        <taxon>Pseudomonadati</taxon>
        <taxon>Pseudomonadota</taxon>
        <taxon>Alphaproteobacteria</taxon>
        <taxon>Rhodobacterales</taxon>
        <taxon>Paracoccaceae</taxon>
        <taxon>Paracoccus</taxon>
    </lineage>
</organism>
<dbReference type="InterPro" id="IPR027417">
    <property type="entry name" value="P-loop_NTPase"/>
</dbReference>
<dbReference type="InterPro" id="IPR046453">
    <property type="entry name" value="GpA_ATPase"/>
</dbReference>
<dbReference type="Proteomes" id="UP000644749">
    <property type="component" value="Unassembled WGS sequence"/>
</dbReference>
<evidence type="ECO:0000259" key="1">
    <source>
        <dbReference type="Pfam" id="PF05876"/>
    </source>
</evidence>
<feature type="domain" description="Phage terminase large subunit GpA ATPase" evidence="1">
    <location>
        <begin position="27"/>
        <end position="237"/>
    </location>
</feature>